<organism evidence="2 3">
    <name type="scientific">Ogataea philodendri</name>
    <dbReference type="NCBI Taxonomy" id="1378263"/>
    <lineage>
        <taxon>Eukaryota</taxon>
        <taxon>Fungi</taxon>
        <taxon>Dikarya</taxon>
        <taxon>Ascomycota</taxon>
        <taxon>Saccharomycotina</taxon>
        <taxon>Pichiomycetes</taxon>
        <taxon>Pichiales</taxon>
        <taxon>Pichiaceae</taxon>
        <taxon>Ogataea</taxon>
    </lineage>
</organism>
<evidence type="ECO:0000256" key="1">
    <source>
        <dbReference type="SAM" id="MobiDB-lite"/>
    </source>
</evidence>
<dbReference type="EMBL" id="JAEUBE010000255">
    <property type="protein sequence ID" value="KAH3666455.1"/>
    <property type="molecule type" value="Genomic_DNA"/>
</dbReference>
<accession>A0A9P8T5V1</accession>
<sequence length="175" mass="19135">MGRGIERVVVPVVADLETHRFPVGGVAGKLEVDSAESRRGIFEPGKGSKITHSVLCWSFFQNVQEIEVSQRVAVLVGECRVQIRFGKGLLSGRDQVSSVAVTRDLGIEVSNKNHRNVFVLDLVCSSILNQSSAQLTLVVGLVVKVSIDQHKRGSRVQTSKMNHGSRPVRSCSRVF</sequence>
<dbReference type="GeneID" id="70235416"/>
<feature type="region of interest" description="Disordered" evidence="1">
    <location>
        <begin position="153"/>
        <end position="175"/>
    </location>
</feature>
<dbReference type="AlphaFoldDB" id="A0A9P8T5V1"/>
<evidence type="ECO:0000313" key="2">
    <source>
        <dbReference type="EMBL" id="KAH3666455.1"/>
    </source>
</evidence>
<keyword evidence="3" id="KW-1185">Reference proteome</keyword>
<gene>
    <name evidence="2" type="ORF">OGAPHI_003451</name>
</gene>
<dbReference type="Proteomes" id="UP000769157">
    <property type="component" value="Unassembled WGS sequence"/>
</dbReference>
<protein>
    <submittedName>
        <fullName evidence="2">Uncharacterized protein</fullName>
    </submittedName>
</protein>
<dbReference type="RefSeq" id="XP_046061586.1">
    <property type="nucleotide sequence ID" value="XM_046204427.1"/>
</dbReference>
<evidence type="ECO:0000313" key="3">
    <source>
        <dbReference type="Proteomes" id="UP000769157"/>
    </source>
</evidence>
<name>A0A9P8T5V1_9ASCO</name>
<reference evidence="2" key="2">
    <citation type="submission" date="2021-01" db="EMBL/GenBank/DDBJ databases">
        <authorList>
            <person name="Schikora-Tamarit M.A."/>
        </authorList>
    </citation>
    <scope>NUCLEOTIDE SEQUENCE</scope>
    <source>
        <strain evidence="2">CBS6075</strain>
    </source>
</reference>
<reference evidence="2" key="1">
    <citation type="journal article" date="2021" name="Open Biol.">
        <title>Shared evolutionary footprints suggest mitochondrial oxidative damage underlies multiple complex I losses in fungi.</title>
        <authorList>
            <person name="Schikora-Tamarit M.A."/>
            <person name="Marcet-Houben M."/>
            <person name="Nosek J."/>
            <person name="Gabaldon T."/>
        </authorList>
    </citation>
    <scope>NUCLEOTIDE SEQUENCE</scope>
    <source>
        <strain evidence="2">CBS6075</strain>
    </source>
</reference>
<comment type="caution">
    <text evidence="2">The sequence shown here is derived from an EMBL/GenBank/DDBJ whole genome shotgun (WGS) entry which is preliminary data.</text>
</comment>
<proteinExistence type="predicted"/>